<sequence length="136" mass="15630">MDSIWIDRGKVKTSEQPSEEPDKTEFTHEARHARHEPIIIGETNNSERRREQTTPDDNLPGGEDQNNERTLDEESINLMDDDVEMFRSKEITKLKALSNIILNFGESKTEKTKDAAVEYYLHMLNEIEALAASVIK</sequence>
<dbReference type="Proteomes" id="UP000054477">
    <property type="component" value="Unassembled WGS sequence"/>
</dbReference>
<evidence type="ECO:0000313" key="3">
    <source>
        <dbReference type="Proteomes" id="UP000054477"/>
    </source>
</evidence>
<gene>
    <name evidence="2" type="ORF">K443DRAFT_6763</name>
</gene>
<dbReference type="EMBL" id="KN838604">
    <property type="protein sequence ID" value="KIK01576.1"/>
    <property type="molecule type" value="Genomic_DNA"/>
</dbReference>
<feature type="compositionally biased region" description="Basic and acidic residues" evidence="1">
    <location>
        <begin position="1"/>
        <end position="13"/>
    </location>
</feature>
<feature type="region of interest" description="Disordered" evidence="1">
    <location>
        <begin position="1"/>
        <end position="76"/>
    </location>
</feature>
<keyword evidence="3" id="KW-1185">Reference proteome</keyword>
<dbReference type="AlphaFoldDB" id="A0A0C9X9B7"/>
<dbReference type="OrthoDB" id="2355984at2759"/>
<evidence type="ECO:0000256" key="1">
    <source>
        <dbReference type="SAM" id="MobiDB-lite"/>
    </source>
</evidence>
<accession>A0A0C9X9B7</accession>
<proteinExistence type="predicted"/>
<protein>
    <submittedName>
        <fullName evidence="2">Uncharacterized protein</fullName>
    </submittedName>
</protein>
<organism evidence="2 3">
    <name type="scientific">Laccaria amethystina LaAM-08-1</name>
    <dbReference type="NCBI Taxonomy" id="1095629"/>
    <lineage>
        <taxon>Eukaryota</taxon>
        <taxon>Fungi</taxon>
        <taxon>Dikarya</taxon>
        <taxon>Basidiomycota</taxon>
        <taxon>Agaricomycotina</taxon>
        <taxon>Agaricomycetes</taxon>
        <taxon>Agaricomycetidae</taxon>
        <taxon>Agaricales</taxon>
        <taxon>Agaricineae</taxon>
        <taxon>Hydnangiaceae</taxon>
        <taxon>Laccaria</taxon>
    </lineage>
</organism>
<reference evidence="2 3" key="1">
    <citation type="submission" date="2014-04" db="EMBL/GenBank/DDBJ databases">
        <authorList>
            <consortium name="DOE Joint Genome Institute"/>
            <person name="Kuo A."/>
            <person name="Kohler A."/>
            <person name="Nagy L.G."/>
            <person name="Floudas D."/>
            <person name="Copeland A."/>
            <person name="Barry K.W."/>
            <person name="Cichocki N."/>
            <person name="Veneault-Fourrey C."/>
            <person name="LaButti K."/>
            <person name="Lindquist E.A."/>
            <person name="Lipzen A."/>
            <person name="Lundell T."/>
            <person name="Morin E."/>
            <person name="Murat C."/>
            <person name="Sun H."/>
            <person name="Tunlid A."/>
            <person name="Henrissat B."/>
            <person name="Grigoriev I.V."/>
            <person name="Hibbett D.S."/>
            <person name="Martin F."/>
            <person name="Nordberg H.P."/>
            <person name="Cantor M.N."/>
            <person name="Hua S.X."/>
        </authorList>
    </citation>
    <scope>NUCLEOTIDE SEQUENCE [LARGE SCALE GENOMIC DNA]</scope>
    <source>
        <strain evidence="2 3">LaAM-08-1</strain>
    </source>
</reference>
<dbReference type="HOGENOM" id="CLU_1875772_0_0_1"/>
<evidence type="ECO:0000313" key="2">
    <source>
        <dbReference type="EMBL" id="KIK01576.1"/>
    </source>
</evidence>
<reference evidence="3" key="2">
    <citation type="submission" date="2015-01" db="EMBL/GenBank/DDBJ databases">
        <title>Evolutionary Origins and Diversification of the Mycorrhizal Mutualists.</title>
        <authorList>
            <consortium name="DOE Joint Genome Institute"/>
            <consortium name="Mycorrhizal Genomics Consortium"/>
            <person name="Kohler A."/>
            <person name="Kuo A."/>
            <person name="Nagy L.G."/>
            <person name="Floudas D."/>
            <person name="Copeland A."/>
            <person name="Barry K.W."/>
            <person name="Cichocki N."/>
            <person name="Veneault-Fourrey C."/>
            <person name="LaButti K."/>
            <person name="Lindquist E.A."/>
            <person name="Lipzen A."/>
            <person name="Lundell T."/>
            <person name="Morin E."/>
            <person name="Murat C."/>
            <person name="Riley R."/>
            <person name="Ohm R."/>
            <person name="Sun H."/>
            <person name="Tunlid A."/>
            <person name="Henrissat B."/>
            <person name="Grigoriev I.V."/>
            <person name="Hibbett D.S."/>
            <person name="Martin F."/>
        </authorList>
    </citation>
    <scope>NUCLEOTIDE SEQUENCE [LARGE SCALE GENOMIC DNA]</scope>
    <source>
        <strain evidence="3">LaAM-08-1</strain>
    </source>
</reference>
<name>A0A0C9X9B7_9AGAR</name>
<feature type="compositionally biased region" description="Basic and acidic residues" evidence="1">
    <location>
        <begin position="20"/>
        <end position="30"/>
    </location>
</feature>